<proteinExistence type="predicted"/>
<reference evidence="1 2" key="1">
    <citation type="submission" date="2024-09" db="EMBL/GenBank/DDBJ databases">
        <authorList>
            <person name="Sun Q."/>
            <person name="Mori K."/>
        </authorList>
    </citation>
    <scope>NUCLEOTIDE SEQUENCE [LARGE SCALE GENOMIC DNA]</scope>
    <source>
        <strain evidence="1 2">TBRC 4938</strain>
    </source>
</reference>
<sequence length="49" mass="5600">MVQGARGRYPGRRLCIIETVPEGVLDRFMRGIDRRRSTLARPEMSPGLK</sequence>
<keyword evidence="2" id="KW-1185">Reference proteome</keyword>
<dbReference type="RefSeq" id="WP_377261745.1">
    <property type="nucleotide sequence ID" value="NZ_JBHMAA010000015.1"/>
</dbReference>
<dbReference type="Proteomes" id="UP001589692">
    <property type="component" value="Unassembled WGS sequence"/>
</dbReference>
<organism evidence="1 2">
    <name type="scientific">Rhizobium puerariae</name>
    <dbReference type="NCBI Taxonomy" id="1585791"/>
    <lineage>
        <taxon>Bacteria</taxon>
        <taxon>Pseudomonadati</taxon>
        <taxon>Pseudomonadota</taxon>
        <taxon>Alphaproteobacteria</taxon>
        <taxon>Hyphomicrobiales</taxon>
        <taxon>Rhizobiaceae</taxon>
        <taxon>Rhizobium/Agrobacterium group</taxon>
        <taxon>Rhizobium</taxon>
    </lineage>
</organism>
<dbReference type="EMBL" id="JBHMAA010000015">
    <property type="protein sequence ID" value="MFB9950004.1"/>
    <property type="molecule type" value="Genomic_DNA"/>
</dbReference>
<gene>
    <name evidence="1" type="ORF">ACFFP0_14160</name>
</gene>
<comment type="caution">
    <text evidence="1">The sequence shown here is derived from an EMBL/GenBank/DDBJ whole genome shotgun (WGS) entry which is preliminary data.</text>
</comment>
<accession>A0ABV6AIT4</accession>
<protein>
    <submittedName>
        <fullName evidence="1">Uncharacterized protein</fullName>
    </submittedName>
</protein>
<evidence type="ECO:0000313" key="1">
    <source>
        <dbReference type="EMBL" id="MFB9950004.1"/>
    </source>
</evidence>
<name>A0ABV6AIT4_9HYPH</name>
<evidence type="ECO:0000313" key="2">
    <source>
        <dbReference type="Proteomes" id="UP001589692"/>
    </source>
</evidence>